<dbReference type="EMBL" id="AQGS01000129">
    <property type="protein sequence ID" value="EPS42143.1"/>
    <property type="molecule type" value="Genomic_DNA"/>
</dbReference>
<evidence type="ECO:0000256" key="3">
    <source>
        <dbReference type="ARBA" id="ARBA00011182"/>
    </source>
</evidence>
<dbReference type="AlphaFoldDB" id="S8BRM4"/>
<dbReference type="OMA" id="WMVVNTL"/>
<reference evidence="9 10" key="1">
    <citation type="journal article" date="2013" name="PLoS Genet.">
        <title>Genomic mechanisms accounting for the adaptation to parasitism in nematode-trapping fungi.</title>
        <authorList>
            <person name="Meerupati T."/>
            <person name="Andersson K.M."/>
            <person name="Friman E."/>
            <person name="Kumar D."/>
            <person name="Tunlid A."/>
            <person name="Ahren D."/>
        </authorList>
    </citation>
    <scope>NUCLEOTIDE SEQUENCE [LARGE SCALE GENOMIC DNA]</scope>
    <source>
        <strain evidence="9 10">CBS 200.50</strain>
    </source>
</reference>
<sequence>MPTSEEERGHDLESQKNALLKDADVNDDDVIEKSTAEPSSAAPSTDGAVKSSSGSSSSFLIWTLVNTLATIGIPDVDGNRDSNVEGVGDGTATTKNKLRIEDRGVVFTNKAIFDDPSLKKMQTSFAAFHFLCTTLTLFVISRPMFGMFVPRRAGFLEIAPLSFAMCFNVILPNLSLAYSSVTFYQIARILLTPFVALINYTFYHVAIPRNAVLALIPVCTGVGIVSYYDTLPDPAKPIQVTSTAGVVFAFSGVIASSLYTVWIGTYHRKLNMSSMQLLFNQAPVSTFLLLYFIPFCDTFPVWTGVHMNKYMLILLSGGFASLINLSQFFIIAGAGAVSSTVVGHAKTCSIVMLGWMVSGRAVTDKSLLGIFMAIGGIITYSVAMLKSRKP</sequence>
<keyword evidence="6 7" id="KW-0472">Membrane</keyword>
<comment type="subcellular location">
    <subcellularLocation>
        <location evidence="7">Golgi apparatus membrane</location>
        <topology evidence="7">Multi-pass membrane protein</topology>
    </subcellularLocation>
    <subcellularLocation>
        <location evidence="7">Cytoplasmic vesicle membrane</location>
        <topology evidence="7">Multi-pass membrane protein</topology>
    </subcellularLocation>
    <subcellularLocation>
        <location evidence="7">Endoplasmic reticulum membrane</location>
        <topology evidence="7">Multi-pass membrane protein</topology>
    </subcellularLocation>
</comment>
<evidence type="ECO:0000256" key="2">
    <source>
        <dbReference type="ARBA" id="ARBA00010425"/>
    </source>
</evidence>
<feature type="compositionally biased region" description="Low complexity" evidence="8">
    <location>
        <begin position="36"/>
        <end position="54"/>
    </location>
</feature>
<dbReference type="GO" id="GO:0000139">
    <property type="term" value="C:Golgi membrane"/>
    <property type="evidence" value="ECO:0007669"/>
    <property type="project" value="UniProtKB-SubCell"/>
</dbReference>
<keyword evidence="7" id="KW-0968">Cytoplasmic vesicle</keyword>
<evidence type="ECO:0000313" key="10">
    <source>
        <dbReference type="Proteomes" id="UP000015100"/>
    </source>
</evidence>
<feature type="compositionally biased region" description="Basic and acidic residues" evidence="8">
    <location>
        <begin position="1"/>
        <end position="24"/>
    </location>
</feature>
<dbReference type="InterPro" id="IPR050186">
    <property type="entry name" value="TPT_transporter"/>
</dbReference>
<dbReference type="GO" id="GO:0005789">
    <property type="term" value="C:endoplasmic reticulum membrane"/>
    <property type="evidence" value="ECO:0007669"/>
    <property type="project" value="UniProtKB-SubCell"/>
</dbReference>
<evidence type="ECO:0000256" key="1">
    <source>
        <dbReference type="ARBA" id="ARBA00003420"/>
    </source>
</evidence>
<evidence type="ECO:0000313" key="9">
    <source>
        <dbReference type="EMBL" id="EPS42143.1"/>
    </source>
</evidence>
<comment type="caution">
    <text evidence="9">The sequence shown here is derived from an EMBL/GenBank/DDBJ whole genome shotgun (WGS) entry which is preliminary data.</text>
</comment>
<comment type="function">
    <text evidence="1 7">Involved in the import of GDP-mannose from the cytoplasm into the Golgi lumen.</text>
</comment>
<organism evidence="9 10">
    <name type="scientific">Dactylellina haptotyla (strain CBS 200.50)</name>
    <name type="common">Nematode-trapping fungus</name>
    <name type="synonym">Monacrosporium haptotylum</name>
    <dbReference type="NCBI Taxonomy" id="1284197"/>
    <lineage>
        <taxon>Eukaryota</taxon>
        <taxon>Fungi</taxon>
        <taxon>Dikarya</taxon>
        <taxon>Ascomycota</taxon>
        <taxon>Pezizomycotina</taxon>
        <taxon>Orbiliomycetes</taxon>
        <taxon>Orbiliales</taxon>
        <taxon>Orbiliaceae</taxon>
        <taxon>Dactylellina</taxon>
    </lineage>
</organism>
<keyword evidence="7" id="KW-0762">Sugar transport</keyword>
<feature type="transmembrane region" description="Helical" evidence="7">
    <location>
        <begin position="277"/>
        <end position="295"/>
    </location>
</feature>
<keyword evidence="10" id="KW-1185">Reference proteome</keyword>
<gene>
    <name evidence="9" type="ORF">H072_3886</name>
</gene>
<dbReference type="Proteomes" id="UP000015100">
    <property type="component" value="Unassembled WGS sequence"/>
</dbReference>
<comment type="similarity">
    <text evidence="2 7">Belongs to the TPT transporter family. SLC35D subfamily.</text>
</comment>
<feature type="transmembrane region" description="Helical" evidence="7">
    <location>
        <begin position="123"/>
        <end position="141"/>
    </location>
</feature>
<evidence type="ECO:0000256" key="8">
    <source>
        <dbReference type="SAM" id="MobiDB-lite"/>
    </source>
</evidence>
<feature type="transmembrane region" description="Helical" evidence="7">
    <location>
        <begin position="153"/>
        <end position="171"/>
    </location>
</feature>
<evidence type="ECO:0000256" key="6">
    <source>
        <dbReference type="ARBA" id="ARBA00023136"/>
    </source>
</evidence>
<accession>S8BRM4</accession>
<feature type="transmembrane region" description="Helical" evidence="7">
    <location>
        <begin position="307"/>
        <end position="325"/>
    </location>
</feature>
<keyword evidence="7" id="KW-0333">Golgi apparatus</keyword>
<evidence type="ECO:0000256" key="4">
    <source>
        <dbReference type="ARBA" id="ARBA00022692"/>
    </source>
</evidence>
<name>S8BRM4_DACHA</name>
<feature type="transmembrane region" description="Helical" evidence="7">
    <location>
        <begin position="367"/>
        <end position="385"/>
    </location>
</feature>
<protein>
    <recommendedName>
        <fullName evidence="7">GDP-mannose transporter</fullName>
        <shortName evidence="7">GMT</shortName>
    </recommendedName>
</protein>
<evidence type="ECO:0000256" key="5">
    <source>
        <dbReference type="ARBA" id="ARBA00022989"/>
    </source>
</evidence>
<keyword evidence="5 7" id="KW-1133">Transmembrane helix</keyword>
<feature type="transmembrane region" description="Helical" evidence="7">
    <location>
        <begin position="240"/>
        <end position="265"/>
    </location>
</feature>
<dbReference type="GO" id="GO:0030659">
    <property type="term" value="C:cytoplasmic vesicle membrane"/>
    <property type="evidence" value="ECO:0007669"/>
    <property type="project" value="UniProtKB-SubCell"/>
</dbReference>
<dbReference type="PANTHER" id="PTHR11132">
    <property type="entry name" value="SOLUTE CARRIER FAMILY 35"/>
    <property type="match status" value="1"/>
</dbReference>
<keyword evidence="7" id="KW-0256">Endoplasmic reticulum</keyword>
<dbReference type="OrthoDB" id="5547497at2759"/>
<feature type="region of interest" description="Disordered" evidence="8">
    <location>
        <begin position="1"/>
        <end position="54"/>
    </location>
</feature>
<feature type="transmembrane region" description="Helical" evidence="7">
    <location>
        <begin position="183"/>
        <end position="203"/>
    </location>
</feature>
<dbReference type="eggNOG" id="KOG1441">
    <property type="taxonomic scope" value="Eukaryota"/>
</dbReference>
<keyword evidence="4 7" id="KW-0812">Transmembrane</keyword>
<keyword evidence="7" id="KW-0813">Transport</keyword>
<dbReference type="HOGENOM" id="CLU_048347_3_0_1"/>
<reference evidence="10" key="2">
    <citation type="submission" date="2013-04" db="EMBL/GenBank/DDBJ databases">
        <title>Genomic mechanisms accounting for the adaptation to parasitism in nematode-trapping fungi.</title>
        <authorList>
            <person name="Ahren D.G."/>
        </authorList>
    </citation>
    <scope>NUCLEOTIDE SEQUENCE [LARGE SCALE GENOMIC DNA]</scope>
    <source>
        <strain evidence="10">CBS 200.50</strain>
    </source>
</reference>
<feature type="transmembrane region" description="Helical" evidence="7">
    <location>
        <begin position="210"/>
        <end position="228"/>
    </location>
</feature>
<comment type="subunit">
    <text evidence="3 7">Homooligomer.</text>
</comment>
<evidence type="ECO:0000256" key="7">
    <source>
        <dbReference type="RuleBase" id="RU367097"/>
    </source>
</evidence>
<proteinExistence type="inferred from homology"/>